<dbReference type="GO" id="GO:0046872">
    <property type="term" value="F:metal ion binding"/>
    <property type="evidence" value="ECO:0007669"/>
    <property type="project" value="InterPro"/>
</dbReference>
<name>A0A1B3WED9_9FIRM</name>
<evidence type="ECO:0000256" key="1">
    <source>
        <dbReference type="ARBA" id="ARBA00011028"/>
    </source>
</evidence>
<dbReference type="InterPro" id="IPR006128">
    <property type="entry name" value="Lipoprotein_PsaA-like"/>
</dbReference>
<dbReference type="InterPro" id="IPR006129">
    <property type="entry name" value="AdhesinB"/>
</dbReference>
<proteinExistence type="inferred from homology"/>
<dbReference type="PRINTS" id="PR00691">
    <property type="entry name" value="ADHESINB"/>
</dbReference>
<evidence type="ECO:0000256" key="5">
    <source>
        <dbReference type="SAM" id="SignalP"/>
    </source>
</evidence>
<evidence type="ECO:0000256" key="2">
    <source>
        <dbReference type="ARBA" id="ARBA00022448"/>
    </source>
</evidence>
<dbReference type="SUPFAM" id="SSF53807">
    <property type="entry name" value="Helical backbone' metal receptor"/>
    <property type="match status" value="1"/>
</dbReference>
<dbReference type="InterPro" id="IPR050492">
    <property type="entry name" value="Bact_metal-bind_prot9"/>
</dbReference>
<dbReference type="STRING" id="39950.BCB69_04840"/>
<evidence type="ECO:0000313" key="7">
    <source>
        <dbReference type="EMBL" id="RID94771.1"/>
    </source>
</evidence>
<dbReference type="GO" id="GO:0007155">
    <property type="term" value="P:cell adhesion"/>
    <property type="evidence" value="ECO:0007669"/>
    <property type="project" value="InterPro"/>
</dbReference>
<dbReference type="Pfam" id="PF01297">
    <property type="entry name" value="ZnuA"/>
    <property type="match status" value="1"/>
</dbReference>
<dbReference type="PANTHER" id="PTHR42953">
    <property type="entry name" value="HIGH-AFFINITY ZINC UPTAKE SYSTEM PROTEIN ZNUA-RELATED"/>
    <property type="match status" value="1"/>
</dbReference>
<organism evidence="6 8">
    <name type="scientific">Dialister pneumosintes</name>
    <dbReference type="NCBI Taxonomy" id="39950"/>
    <lineage>
        <taxon>Bacteria</taxon>
        <taxon>Bacillati</taxon>
        <taxon>Bacillota</taxon>
        <taxon>Negativicutes</taxon>
        <taxon>Veillonellales</taxon>
        <taxon>Veillonellaceae</taxon>
        <taxon>Dialister</taxon>
    </lineage>
</organism>
<dbReference type="Gene3D" id="3.40.50.1980">
    <property type="entry name" value="Nitrogenase molybdenum iron protein domain"/>
    <property type="match status" value="2"/>
</dbReference>
<evidence type="ECO:0000313" key="6">
    <source>
        <dbReference type="EMBL" id="AOH39334.1"/>
    </source>
</evidence>
<protein>
    <submittedName>
        <fullName evidence="6">ABC transporter substrate-binding protein</fullName>
    </submittedName>
</protein>
<keyword evidence="3 5" id="KW-0732">Signal</keyword>
<keyword evidence="9" id="KW-1185">Reference proteome</keyword>
<dbReference type="PROSITE" id="PS51257">
    <property type="entry name" value="PROKAR_LIPOPROTEIN"/>
    <property type="match status" value="1"/>
</dbReference>
<dbReference type="Proteomes" id="UP000094757">
    <property type="component" value="Chromosome"/>
</dbReference>
<reference evidence="7 9" key="3">
    <citation type="submission" date="2018-08" db="EMBL/GenBank/DDBJ databases">
        <title>Draft genome sequence of Dialister pneumosintes KCOM 1685.</title>
        <authorList>
            <person name="Kook J.-K."/>
            <person name="Park S.-N."/>
            <person name="Lim Y.K."/>
        </authorList>
    </citation>
    <scope>NUCLEOTIDE SEQUENCE [LARGE SCALE GENOMIC DNA]</scope>
    <source>
        <strain evidence="7 9">KCOM 1685</strain>
    </source>
</reference>
<dbReference type="EMBL" id="QWKU01000001">
    <property type="protein sequence ID" value="RID94771.1"/>
    <property type="molecule type" value="Genomic_DNA"/>
</dbReference>
<comment type="similarity">
    <text evidence="1 4">Belongs to the bacterial solute-binding protein 9 family.</text>
</comment>
<dbReference type="OrthoDB" id="9810636at2"/>
<gene>
    <name evidence="6" type="ORF">BCB69_04840</name>
    <name evidence="7" type="ORF">DX915_04560</name>
</gene>
<dbReference type="PANTHER" id="PTHR42953:SF3">
    <property type="entry name" value="HIGH-AFFINITY ZINC UPTAKE SYSTEM PROTEIN ZNUA"/>
    <property type="match status" value="1"/>
</dbReference>
<dbReference type="InterPro" id="IPR006127">
    <property type="entry name" value="ZnuA-like"/>
</dbReference>
<evidence type="ECO:0000313" key="8">
    <source>
        <dbReference type="Proteomes" id="UP000094757"/>
    </source>
</evidence>
<accession>A0A1B3WED9</accession>
<dbReference type="EMBL" id="CP017037">
    <property type="protein sequence ID" value="AOH39334.1"/>
    <property type="molecule type" value="Genomic_DNA"/>
</dbReference>
<evidence type="ECO:0000256" key="4">
    <source>
        <dbReference type="RuleBase" id="RU003512"/>
    </source>
</evidence>
<feature type="signal peptide" evidence="5">
    <location>
        <begin position="1"/>
        <end position="21"/>
    </location>
</feature>
<evidence type="ECO:0000256" key="3">
    <source>
        <dbReference type="ARBA" id="ARBA00022729"/>
    </source>
</evidence>
<dbReference type="Proteomes" id="UP000266262">
    <property type="component" value="Unassembled WGS sequence"/>
</dbReference>
<dbReference type="AlphaFoldDB" id="A0A1B3WED9"/>
<reference evidence="6" key="1">
    <citation type="submission" date="2016-08" db="EMBL/GenBank/DDBJ databases">
        <authorList>
            <person name="Seilhamer J.J."/>
        </authorList>
    </citation>
    <scope>NUCLEOTIDE SEQUENCE [LARGE SCALE GENOMIC DNA]</scope>
    <source>
        <strain evidence="6">F0677</strain>
    </source>
</reference>
<dbReference type="GO" id="GO:0030001">
    <property type="term" value="P:metal ion transport"/>
    <property type="evidence" value="ECO:0007669"/>
    <property type="project" value="InterPro"/>
</dbReference>
<keyword evidence="2 4" id="KW-0813">Transport</keyword>
<dbReference type="RefSeq" id="WP_069177173.1">
    <property type="nucleotide sequence ID" value="NZ_CP017037.1"/>
</dbReference>
<sequence>MKKVFTRSVAALALGASIALAFSGCGSQTPAKQDTTEKIKVVASFDAMKEITQAIGGNKVDVTTIIPEGIEPHDYELKTSDVQKLQEAKLFVYNGLGMEAWADKAIQTASADNLMSVALAEHVQPIELTDPEEIEEHGAYDPHAWLGLTSAKEEASAVKDALIKISPEDKEYFEKNYMAFADEIDKMQEEYMKKVANATRKEIVTGHAAFGYLCRDLGISQESVEDVFASGEPSAQKLAELTDFCKAHNVKVIFTEDLVSPAVSETLAKEAGAKAEAIHTIESAEDGMTYLARMKDNLNKIAEALM</sequence>
<reference evidence="8" key="2">
    <citation type="submission" date="2016-08" db="EMBL/GenBank/DDBJ databases">
        <authorList>
            <person name="Holder M.E."/>
            <person name="Ajami N.J."/>
            <person name="Petrosino J.F."/>
        </authorList>
    </citation>
    <scope>NUCLEOTIDE SEQUENCE [LARGE SCALE GENOMIC DNA]</scope>
    <source>
        <strain evidence="8">F0677</strain>
    </source>
</reference>
<feature type="chain" id="PRO_5044555821" evidence="5">
    <location>
        <begin position="22"/>
        <end position="306"/>
    </location>
</feature>
<dbReference type="KEGG" id="dpn:BCB69_04840"/>
<evidence type="ECO:0000313" key="9">
    <source>
        <dbReference type="Proteomes" id="UP000266262"/>
    </source>
</evidence>
<dbReference type="PRINTS" id="PR00690">
    <property type="entry name" value="ADHESNFAMILY"/>
</dbReference>